<dbReference type="PROSITE" id="PS00409">
    <property type="entry name" value="PROKAR_NTER_METHYL"/>
    <property type="match status" value="1"/>
</dbReference>
<dbReference type="AlphaFoldDB" id="W7L1N5"/>
<evidence type="ECO:0000313" key="4">
    <source>
        <dbReference type="EMBL" id="EWG09017.1"/>
    </source>
</evidence>
<proteinExistence type="predicted"/>
<evidence type="ECO:0000313" key="5">
    <source>
        <dbReference type="Proteomes" id="UP000019270"/>
    </source>
</evidence>
<dbReference type="EMBL" id="APVL01000023">
    <property type="protein sequence ID" value="EWG09017.1"/>
    <property type="molecule type" value="Genomic_DNA"/>
</dbReference>
<feature type="transmembrane region" description="Helical" evidence="3">
    <location>
        <begin position="12"/>
        <end position="36"/>
    </location>
</feature>
<dbReference type="NCBIfam" id="TIGR02532">
    <property type="entry name" value="IV_pilin_GFxxxE"/>
    <property type="match status" value="1"/>
</dbReference>
<sequence length="174" mass="19800">MKFKKSLASSKGLTLVEVLVSLTILGIVLMGTMKFFSQAYTYTNMNEKKTAAVNVARNALMHIEKENFIEVREKFQKESEFLKIYICKNSEGKSIYKNFWNGESPESDCSPIKVNNIEYNVTISLPDEKNSDTKPAKGEYSSFFVPLKATVIWEINGKEESTEIEGEIKSEDLR</sequence>
<comment type="caution">
    <text evidence="4">The sequence shown here is derived from an EMBL/GenBank/DDBJ whole genome shotgun (WGS) entry which is preliminary data.</text>
</comment>
<keyword evidence="3" id="KW-0472">Membrane</keyword>
<dbReference type="Pfam" id="PF07963">
    <property type="entry name" value="N_methyl"/>
    <property type="match status" value="1"/>
</dbReference>
<keyword evidence="3" id="KW-0812">Transmembrane</keyword>
<dbReference type="OrthoDB" id="2456766at2"/>
<gene>
    <name evidence="4" type="ORF">PBF_21213</name>
</gene>
<dbReference type="Proteomes" id="UP000019270">
    <property type="component" value="Unassembled WGS sequence"/>
</dbReference>
<keyword evidence="3" id="KW-1133">Transmembrane helix</keyword>
<dbReference type="GO" id="GO:0030420">
    <property type="term" value="P:establishment of competence for transformation"/>
    <property type="evidence" value="ECO:0007669"/>
    <property type="project" value="UniProtKB-KW"/>
</dbReference>
<evidence type="ECO:0000256" key="3">
    <source>
        <dbReference type="SAM" id="Phobius"/>
    </source>
</evidence>
<comment type="subcellular location">
    <subcellularLocation>
        <location evidence="1">Cell surface</location>
    </subcellularLocation>
</comment>
<dbReference type="GO" id="GO:0009986">
    <property type="term" value="C:cell surface"/>
    <property type="evidence" value="ECO:0007669"/>
    <property type="project" value="UniProtKB-SubCell"/>
</dbReference>
<dbReference type="eggNOG" id="COG4967">
    <property type="taxonomic scope" value="Bacteria"/>
</dbReference>
<reference evidence="5" key="1">
    <citation type="submission" date="2013-03" db="EMBL/GenBank/DDBJ databases">
        <title>Draft genome sequence of Bacillus firmus DS1.</title>
        <authorList>
            <person name="Peng D."/>
            <person name="Zhu L."/>
            <person name="Sun M."/>
        </authorList>
    </citation>
    <scope>NUCLEOTIDE SEQUENCE [LARGE SCALE GENOMIC DNA]</scope>
    <source>
        <strain evidence="5">DS1</strain>
    </source>
</reference>
<evidence type="ECO:0008006" key="6">
    <source>
        <dbReference type="Google" id="ProtNLM"/>
    </source>
</evidence>
<evidence type="ECO:0000256" key="2">
    <source>
        <dbReference type="ARBA" id="ARBA00023287"/>
    </source>
</evidence>
<accession>W7L1N5</accession>
<evidence type="ECO:0000256" key="1">
    <source>
        <dbReference type="ARBA" id="ARBA00004241"/>
    </source>
</evidence>
<organism evidence="4 5">
    <name type="scientific">Cytobacillus firmus DS1</name>
    <dbReference type="NCBI Taxonomy" id="1307436"/>
    <lineage>
        <taxon>Bacteria</taxon>
        <taxon>Bacillati</taxon>
        <taxon>Bacillota</taxon>
        <taxon>Bacilli</taxon>
        <taxon>Bacillales</taxon>
        <taxon>Bacillaceae</taxon>
        <taxon>Cytobacillus</taxon>
    </lineage>
</organism>
<keyword evidence="2" id="KW-0178">Competence</keyword>
<dbReference type="PATRIC" id="fig|1307436.3.peg.4527"/>
<reference evidence="4 5" key="2">
    <citation type="journal article" date="2016" name="Sci. Rep.">
        <title>A novel serine protease, Sep1, from Bacillus firmus DS-1 has nematicidal activity and degrades multiple intestinal-associated nematode proteins.</title>
        <authorList>
            <person name="Geng C."/>
            <person name="Nie X."/>
            <person name="Tang Z."/>
            <person name="Zhang Y."/>
            <person name="Lin J."/>
            <person name="Sun M."/>
            <person name="Peng D."/>
        </authorList>
    </citation>
    <scope>NUCLEOTIDE SEQUENCE [LARGE SCALE GENOMIC DNA]</scope>
    <source>
        <strain evidence="4 5">DS1</strain>
    </source>
</reference>
<dbReference type="RefSeq" id="WP_035332605.1">
    <property type="nucleotide sequence ID" value="NZ_APVL01000023.1"/>
</dbReference>
<dbReference type="InterPro" id="IPR012902">
    <property type="entry name" value="N_methyl_site"/>
</dbReference>
<name>W7L1N5_CYTFI</name>
<protein>
    <recommendedName>
        <fullName evidence="6">Prepilin-type N-terminal cleavage/methylation domain-containing protein</fullName>
    </recommendedName>
</protein>